<accession>A0A9X0QH76</accession>
<feature type="transmembrane region" description="Helical" evidence="1">
    <location>
        <begin position="124"/>
        <end position="146"/>
    </location>
</feature>
<feature type="transmembrane region" description="Helical" evidence="1">
    <location>
        <begin position="69"/>
        <end position="90"/>
    </location>
</feature>
<evidence type="ECO:0000313" key="2">
    <source>
        <dbReference type="EMBL" id="MBB5330326.1"/>
    </source>
</evidence>
<feature type="transmembrane region" description="Helical" evidence="1">
    <location>
        <begin position="12"/>
        <end position="32"/>
    </location>
</feature>
<evidence type="ECO:0000313" key="3">
    <source>
        <dbReference type="Proteomes" id="UP000535182"/>
    </source>
</evidence>
<dbReference type="GO" id="GO:0016020">
    <property type="term" value="C:membrane"/>
    <property type="evidence" value="ECO:0007669"/>
    <property type="project" value="UniProtKB-SubCell"/>
</dbReference>
<keyword evidence="1" id="KW-0812">Transmembrane</keyword>
<protein>
    <submittedName>
        <fullName evidence="2">Membrane protein YphA (DoxX/SURF4 family)</fullName>
    </submittedName>
</protein>
<proteinExistence type="predicted"/>
<dbReference type="RefSeq" id="WP_183979714.1">
    <property type="nucleotide sequence ID" value="NZ_JACHEB010000010.1"/>
</dbReference>
<sequence>MNAIPMKDSKFAGYASLLLRIGLGVGFLSAVADRLGLWGAFGQPNVEWGTFSRFLEYTHTLNWYLPDAMILPLGIIASGAEILLGFLLLVGWRTRVTALLSALLMLVFGAAMTLALGVKAPLNFAVLTGIGGSLLLSTCESFPYSVDEFLSRRATHRISKS</sequence>
<keyword evidence="3" id="KW-1185">Reference proteome</keyword>
<dbReference type="Proteomes" id="UP000535182">
    <property type="component" value="Unassembled WGS sequence"/>
</dbReference>
<dbReference type="EMBL" id="JACHEB010000010">
    <property type="protein sequence ID" value="MBB5330326.1"/>
    <property type="molecule type" value="Genomic_DNA"/>
</dbReference>
<gene>
    <name evidence="2" type="ORF">HDF14_003961</name>
</gene>
<feature type="transmembrane region" description="Helical" evidence="1">
    <location>
        <begin position="97"/>
        <end position="118"/>
    </location>
</feature>
<evidence type="ECO:0000256" key="1">
    <source>
        <dbReference type="SAM" id="Phobius"/>
    </source>
</evidence>
<keyword evidence="1" id="KW-0472">Membrane</keyword>
<name>A0A9X0QH76_9BACT</name>
<dbReference type="GO" id="GO:0030416">
    <property type="term" value="P:methylamine metabolic process"/>
    <property type="evidence" value="ECO:0007669"/>
    <property type="project" value="InterPro"/>
</dbReference>
<keyword evidence="1" id="KW-1133">Transmembrane helix</keyword>
<organism evidence="2 3">
    <name type="scientific">Tunturiibacter gelidiferens</name>
    <dbReference type="NCBI Taxonomy" id="3069689"/>
    <lineage>
        <taxon>Bacteria</taxon>
        <taxon>Pseudomonadati</taxon>
        <taxon>Acidobacteriota</taxon>
        <taxon>Terriglobia</taxon>
        <taxon>Terriglobales</taxon>
        <taxon>Acidobacteriaceae</taxon>
        <taxon>Tunturiibacter</taxon>
    </lineage>
</organism>
<comment type="caution">
    <text evidence="2">The sequence shown here is derived from an EMBL/GenBank/DDBJ whole genome shotgun (WGS) entry which is preliminary data.</text>
</comment>
<reference evidence="2 3" key="1">
    <citation type="submission" date="2020-08" db="EMBL/GenBank/DDBJ databases">
        <title>Genomic Encyclopedia of Type Strains, Phase IV (KMG-V): Genome sequencing to study the core and pangenomes of soil and plant-associated prokaryotes.</title>
        <authorList>
            <person name="Whitman W."/>
        </authorList>
    </citation>
    <scope>NUCLEOTIDE SEQUENCE [LARGE SCALE GENOMIC DNA]</scope>
    <source>
        <strain evidence="2 3">X5P2</strain>
    </source>
</reference>
<dbReference type="AlphaFoldDB" id="A0A9X0QH76"/>